<accession>A0A1M5TGX9</accession>
<sequence>MINQDNLKLYRFKDLKRILPSGTPFEKLYEKAKDKEKFDQQFICVYEGNVETEAFNPHDEVQWGVYYKFIEEKENIPLFSVPVILGNVTCKTASLREVLITGNLHTKNLDVNYTSRPNTFSQIMGNVTVDEVLFTTGKGLGGKTFNFQVNGDVNIHTWINLEQAAIKAKSLTVKKEFSFPQVYAAEDRSKHAQKKTDWSRHSLEELTNHFNKEHLNLEEYENYVDFFFRIPTKLSKADYDYLIK</sequence>
<evidence type="ECO:0000313" key="1">
    <source>
        <dbReference type="EMBL" id="SHH49918.1"/>
    </source>
</evidence>
<evidence type="ECO:0000313" key="2">
    <source>
        <dbReference type="Proteomes" id="UP000184112"/>
    </source>
</evidence>
<gene>
    <name evidence="1" type="ORF">SAMN05444388_111127</name>
</gene>
<reference evidence="1 2" key="1">
    <citation type="submission" date="2016-11" db="EMBL/GenBank/DDBJ databases">
        <authorList>
            <person name="Jaros S."/>
            <person name="Januszkiewicz K."/>
            <person name="Wedrychowicz H."/>
        </authorList>
    </citation>
    <scope>NUCLEOTIDE SEQUENCE [LARGE SCALE GENOMIC DNA]</scope>
    <source>
        <strain evidence="1 2">DSM 6792</strain>
    </source>
</reference>
<protein>
    <submittedName>
        <fullName evidence="1">Uncharacterized protein</fullName>
    </submittedName>
</protein>
<name>A0A1M5TGX9_FLAJO</name>
<proteinExistence type="predicted"/>
<dbReference type="EMBL" id="FQWH01000011">
    <property type="protein sequence ID" value="SHH49918.1"/>
    <property type="molecule type" value="Genomic_DNA"/>
</dbReference>
<dbReference type="Proteomes" id="UP000184112">
    <property type="component" value="Unassembled WGS sequence"/>
</dbReference>
<dbReference type="AlphaFoldDB" id="A0A1M5TGX9"/>
<dbReference type="RefSeq" id="WP_073410641.1">
    <property type="nucleotide sequence ID" value="NZ_FQWH01000011.1"/>
</dbReference>
<organism evidence="1 2">
    <name type="scientific">Flavobacterium johnsoniae</name>
    <name type="common">Cytophaga johnsonae</name>
    <dbReference type="NCBI Taxonomy" id="986"/>
    <lineage>
        <taxon>Bacteria</taxon>
        <taxon>Pseudomonadati</taxon>
        <taxon>Bacteroidota</taxon>
        <taxon>Flavobacteriia</taxon>
        <taxon>Flavobacteriales</taxon>
        <taxon>Flavobacteriaceae</taxon>
        <taxon>Flavobacterium</taxon>
    </lineage>
</organism>